<comment type="caution">
    <text evidence="4">The sequence shown here is derived from an EMBL/GenBank/DDBJ whole genome shotgun (WGS) entry which is preliminary data.</text>
</comment>
<dbReference type="OrthoDB" id="6433782at2759"/>
<organism evidence="4 6">
    <name type="scientific">Nephila pilipes</name>
    <name type="common">Giant wood spider</name>
    <name type="synonym">Nephila maculata</name>
    <dbReference type="NCBI Taxonomy" id="299642"/>
    <lineage>
        <taxon>Eukaryota</taxon>
        <taxon>Metazoa</taxon>
        <taxon>Ecdysozoa</taxon>
        <taxon>Arthropoda</taxon>
        <taxon>Chelicerata</taxon>
        <taxon>Arachnida</taxon>
        <taxon>Araneae</taxon>
        <taxon>Araneomorphae</taxon>
        <taxon>Entelegynae</taxon>
        <taxon>Araneoidea</taxon>
        <taxon>Nephilidae</taxon>
        <taxon>Nephila</taxon>
    </lineage>
</organism>
<evidence type="ECO:0000256" key="2">
    <source>
        <dbReference type="SAM" id="MobiDB-lite"/>
    </source>
</evidence>
<name>A0A8X6I638_NEPPI</name>
<evidence type="ECO:0000256" key="1">
    <source>
        <dbReference type="PROSITE-ProRule" id="PRU00371"/>
    </source>
</evidence>
<dbReference type="GO" id="GO:0005634">
    <property type="term" value="C:nucleus"/>
    <property type="evidence" value="ECO:0007669"/>
    <property type="project" value="UniProtKB-SubCell"/>
</dbReference>
<feature type="non-terminal residue" evidence="4">
    <location>
        <position position="1"/>
    </location>
</feature>
<dbReference type="GO" id="GO:0003677">
    <property type="term" value="F:DNA binding"/>
    <property type="evidence" value="ECO:0007669"/>
    <property type="project" value="InterPro"/>
</dbReference>
<evidence type="ECO:0000313" key="6">
    <source>
        <dbReference type="Proteomes" id="UP000887013"/>
    </source>
</evidence>
<reference evidence="4" key="1">
    <citation type="submission" date="2020-08" db="EMBL/GenBank/DDBJ databases">
        <title>Multicomponent nature underlies the extraordinary mechanical properties of spider dragline silk.</title>
        <authorList>
            <person name="Kono N."/>
            <person name="Nakamura H."/>
            <person name="Mori M."/>
            <person name="Yoshida Y."/>
            <person name="Ohtoshi R."/>
            <person name="Malay A.D."/>
            <person name="Moran D.A.P."/>
            <person name="Tomita M."/>
            <person name="Numata K."/>
            <person name="Arakawa K."/>
        </authorList>
    </citation>
    <scope>NUCLEOTIDE SEQUENCE</scope>
</reference>
<feature type="compositionally biased region" description="Basic and acidic residues" evidence="2">
    <location>
        <begin position="40"/>
        <end position="49"/>
    </location>
</feature>
<feature type="compositionally biased region" description="Polar residues" evidence="2">
    <location>
        <begin position="18"/>
        <end position="33"/>
    </location>
</feature>
<dbReference type="AlphaFoldDB" id="A0A8X6I638"/>
<dbReference type="Proteomes" id="UP000887013">
    <property type="component" value="Unassembled WGS sequence"/>
</dbReference>
<dbReference type="EMBL" id="BMAW01001633">
    <property type="protein sequence ID" value="GFS74796.1"/>
    <property type="molecule type" value="Genomic_DNA"/>
</dbReference>
<proteinExistence type="predicted"/>
<dbReference type="EMBL" id="BMAW01087834">
    <property type="protein sequence ID" value="GFS31811.1"/>
    <property type="molecule type" value="Genomic_DNA"/>
</dbReference>
<evidence type="ECO:0000259" key="3">
    <source>
        <dbReference type="PROSITE" id="PS51031"/>
    </source>
</evidence>
<protein>
    <recommendedName>
        <fullName evidence="3">BESS domain-containing protein</fullName>
    </recommendedName>
</protein>
<dbReference type="PROSITE" id="PS51031">
    <property type="entry name" value="BESS"/>
    <property type="match status" value="1"/>
</dbReference>
<feature type="region of interest" description="Disordered" evidence="2">
    <location>
        <begin position="1"/>
        <end position="49"/>
    </location>
</feature>
<gene>
    <name evidence="5" type="ORF">NPIL_371231</name>
    <name evidence="4" type="ORF">NPIL_467921</name>
</gene>
<feature type="domain" description="BESS" evidence="3">
    <location>
        <begin position="75"/>
        <end position="114"/>
    </location>
</feature>
<accession>A0A8X6I638</accession>
<evidence type="ECO:0000313" key="4">
    <source>
        <dbReference type="EMBL" id="GFS31811.1"/>
    </source>
</evidence>
<comment type="subcellular location">
    <subcellularLocation>
        <location evidence="1">Nucleus</location>
    </subcellularLocation>
</comment>
<dbReference type="Pfam" id="PF02944">
    <property type="entry name" value="BESS"/>
    <property type="match status" value="1"/>
</dbReference>
<evidence type="ECO:0000313" key="5">
    <source>
        <dbReference type="EMBL" id="GFS74796.1"/>
    </source>
</evidence>
<dbReference type="InterPro" id="IPR004210">
    <property type="entry name" value="BESS_motif"/>
</dbReference>
<keyword evidence="1" id="KW-0539">Nucleus</keyword>
<sequence>DGDGIKLEDDNFVEEESSLNSTPSNQEVILPSSSRKRHKESNNDSNKRLQWEVRSNGLMALGNYDDYSPRSYNEMDEDYHFVMSILPSVRRVRQDRKTHFKMKVLQLIMDEEKLEMA</sequence>
<keyword evidence="6" id="KW-1185">Reference proteome</keyword>